<evidence type="ECO:0000313" key="1">
    <source>
        <dbReference type="EMBL" id="CUO00523.1"/>
    </source>
</evidence>
<dbReference type="EMBL" id="CYYY01000009">
    <property type="protein sequence ID" value="CUO00523.1"/>
    <property type="molecule type" value="Genomic_DNA"/>
</dbReference>
<dbReference type="RefSeq" id="WP_055181771.1">
    <property type="nucleotide sequence ID" value="NZ_CABIWY010000009.1"/>
</dbReference>
<proteinExistence type="predicted"/>
<dbReference type="InterPro" id="IPR010106">
    <property type="entry name" value="RpnA"/>
</dbReference>
<name>A0A174BJ05_9FIRM</name>
<protein>
    <submittedName>
        <fullName evidence="1">PD-(D/E)XK nuclease family transposase</fullName>
    </submittedName>
</protein>
<dbReference type="AlphaFoldDB" id="A0A174BJ05"/>
<reference evidence="1 2" key="1">
    <citation type="submission" date="2015-09" db="EMBL/GenBank/DDBJ databases">
        <authorList>
            <consortium name="Pathogen Informatics"/>
        </authorList>
    </citation>
    <scope>NUCLEOTIDE SEQUENCE [LARGE SCALE GENOMIC DNA]</scope>
    <source>
        <strain evidence="1 2">2789STDY5608866</strain>
    </source>
</reference>
<dbReference type="NCBIfam" id="TIGR01784">
    <property type="entry name" value="T_den_put_tspse"/>
    <property type="match status" value="1"/>
</dbReference>
<gene>
    <name evidence="1" type="ORF">ERS852423_02012</name>
</gene>
<evidence type="ECO:0000313" key="2">
    <source>
        <dbReference type="Proteomes" id="UP000095439"/>
    </source>
</evidence>
<organism evidence="1 2">
    <name type="scientific">Dorea longicatena</name>
    <dbReference type="NCBI Taxonomy" id="88431"/>
    <lineage>
        <taxon>Bacteria</taxon>
        <taxon>Bacillati</taxon>
        <taxon>Bacillota</taxon>
        <taxon>Clostridia</taxon>
        <taxon>Lachnospirales</taxon>
        <taxon>Lachnospiraceae</taxon>
        <taxon>Dorea</taxon>
    </lineage>
</organism>
<accession>A0A174BJ05</accession>
<sequence length="277" mass="32457">MNQKKSLKELNLLDKFLFDEAMDDPENVKIMLDIILSQKTKLKHPPQTEKEQRTSTDNRQIRLDVYAIDEDDVIYEVEAQKENTHNLSKRSRLYQGIIDSKLLPPGVVDFNLLNEVLIVLIMPFDLFGYGLYRYTFHMRCEEVPELKLNDGATRIFLNTRGKHPELVSPELIELLKYMERSTDEVSRECKSKRIQEMHRRVCQIKASEKAEVKYMQTWEEKILIKQAGIAEGEQIGRLKEKTELVKKLSNKFSIEQIAEMLEIDISEVEKIIKEIAK</sequence>
<dbReference type="Proteomes" id="UP000095439">
    <property type="component" value="Unassembled WGS sequence"/>
</dbReference>